<protein>
    <recommendedName>
        <fullName evidence="5">Transmembrane protein</fullName>
    </recommendedName>
</protein>
<dbReference type="GeneID" id="40327156"/>
<dbReference type="Proteomes" id="UP000283634">
    <property type="component" value="Unassembled WGS sequence"/>
</dbReference>
<dbReference type="OrthoDB" id="252135at2759"/>
<dbReference type="AlphaFoldDB" id="A0A422NQ94"/>
<organism evidence="3 4">
    <name type="scientific">Trypanosoma rangeli</name>
    <dbReference type="NCBI Taxonomy" id="5698"/>
    <lineage>
        <taxon>Eukaryota</taxon>
        <taxon>Discoba</taxon>
        <taxon>Euglenozoa</taxon>
        <taxon>Kinetoplastea</taxon>
        <taxon>Metakinetoplastina</taxon>
        <taxon>Trypanosomatida</taxon>
        <taxon>Trypanosomatidae</taxon>
        <taxon>Trypanosoma</taxon>
        <taxon>Herpetosoma</taxon>
    </lineage>
</organism>
<reference evidence="3 4" key="1">
    <citation type="journal article" date="2018" name="BMC Genomics">
        <title>Genomic comparison of Trypanosoma conorhini and Trypanosoma rangeli to Trypanosoma cruzi strains of high and low virulence.</title>
        <authorList>
            <person name="Bradwell K.R."/>
            <person name="Koparde V.N."/>
            <person name="Matveyev A.V."/>
            <person name="Serrano M.G."/>
            <person name="Alves J.M."/>
            <person name="Parikh H."/>
            <person name="Huang B."/>
            <person name="Lee V."/>
            <person name="Espinosa-Alvarez O."/>
            <person name="Ortiz P.A."/>
            <person name="Costa-Martins A.G."/>
            <person name="Teixeira M.M."/>
            <person name="Buck G.A."/>
        </authorList>
    </citation>
    <scope>NUCLEOTIDE SEQUENCE [LARGE SCALE GENOMIC DNA]</scope>
    <source>
        <strain evidence="3 4">AM80</strain>
    </source>
</reference>
<keyword evidence="2" id="KW-0732">Signal</keyword>
<evidence type="ECO:0000313" key="4">
    <source>
        <dbReference type="Proteomes" id="UP000283634"/>
    </source>
</evidence>
<sequence>MVMTRPCVSGFGVLLGFLLVLGLFALLAVDASRAAPTEIIANVCPTITLTDHLSALFGHDTDVASSYCVRAGQRSWDARQEFSLRWEMERWIRANRTAGMFPESYQFVRNELRQFTTLLQGDEPLQVRQEKEIYAKRANATLREMPWLLVPNSTFAEAQQFYHRNVRQRPIIRSYHLSRELSTPRIIHDYLQEVTGWWAEAEKRVSRDPRVAVPLLPQISLDKIIGPPITTADIPQPEKAGHHASAASKRLTPMSRRSFRFSPPRRPLPTALVYYYTEGCVFCEAVGVAFDILPLIYRRLCESGHHSVVSCSPLLLFFRARGDFLGKWLPTVAIYGVNATPFPVLPPYSSYVAEIEEFEDPVDFYGFREEALFRANMTLPEILEQLVGLLEMYDVIQLRKFSSAEVAELGQLVHAKTKQNKWQHQQKASMGNAFSYARFVLSASDETRTEGMKETKDDLTWQYQHMVKVKAYLHSAVMVHMWELWGNSTAEVETKVPLNWSQLEIPWVVAASAVLSVVWLVVFIYATKRLVDWREGA</sequence>
<gene>
    <name evidence="3" type="ORF">TraAM80_03223</name>
</gene>
<name>A0A422NQ94_TRYRA</name>
<comment type="caution">
    <text evidence="3">The sequence shown here is derived from an EMBL/GenBank/DDBJ whole genome shotgun (WGS) entry which is preliminary data.</text>
</comment>
<evidence type="ECO:0008006" key="5">
    <source>
        <dbReference type="Google" id="ProtNLM"/>
    </source>
</evidence>
<feature type="signal peptide" evidence="2">
    <location>
        <begin position="1"/>
        <end position="34"/>
    </location>
</feature>
<feature type="chain" id="PRO_5019400745" description="Transmembrane protein" evidence="2">
    <location>
        <begin position="35"/>
        <end position="537"/>
    </location>
</feature>
<keyword evidence="1" id="KW-0812">Transmembrane</keyword>
<keyword evidence="1" id="KW-0472">Membrane</keyword>
<proteinExistence type="predicted"/>
<feature type="transmembrane region" description="Helical" evidence="1">
    <location>
        <begin position="505"/>
        <end position="526"/>
    </location>
</feature>
<accession>A0A422NQ94</accession>
<evidence type="ECO:0000256" key="2">
    <source>
        <dbReference type="SAM" id="SignalP"/>
    </source>
</evidence>
<dbReference type="RefSeq" id="XP_029239929.1">
    <property type="nucleotide sequence ID" value="XM_029380200.1"/>
</dbReference>
<evidence type="ECO:0000256" key="1">
    <source>
        <dbReference type="SAM" id="Phobius"/>
    </source>
</evidence>
<keyword evidence="4" id="KW-1185">Reference proteome</keyword>
<dbReference type="EMBL" id="MKGL01000082">
    <property type="protein sequence ID" value="RNF07626.1"/>
    <property type="molecule type" value="Genomic_DNA"/>
</dbReference>
<evidence type="ECO:0000313" key="3">
    <source>
        <dbReference type="EMBL" id="RNF07626.1"/>
    </source>
</evidence>
<keyword evidence="1" id="KW-1133">Transmembrane helix</keyword>
<dbReference type="OMA" id="PQPEMAG"/>